<keyword evidence="2" id="KW-1133">Transmembrane helix</keyword>
<dbReference type="Proteomes" id="UP001212498">
    <property type="component" value="Unassembled WGS sequence"/>
</dbReference>
<dbReference type="RefSeq" id="WP_271275895.1">
    <property type="nucleotide sequence ID" value="NZ_BAABFD010000003.1"/>
</dbReference>
<reference evidence="3 4" key="1">
    <citation type="submission" date="2022-11" db="EMBL/GenBank/DDBJ databases">
        <title>Nonomuraea corallina sp. nov., a new species of the genus Nonomuraea isolated from sea side sediment in Thai sea.</title>
        <authorList>
            <person name="Ngamcharungchit C."/>
            <person name="Matsumoto A."/>
            <person name="Suriyachadkun C."/>
            <person name="Panbangred W."/>
            <person name="Inahashi Y."/>
            <person name="Intra B."/>
        </authorList>
    </citation>
    <scope>NUCLEOTIDE SEQUENCE [LARGE SCALE GENOMIC DNA]</scope>
    <source>
        <strain evidence="3 4">DSM 43553</strain>
    </source>
</reference>
<keyword evidence="2" id="KW-0812">Transmembrane</keyword>
<keyword evidence="4" id="KW-1185">Reference proteome</keyword>
<name>A0ABT4SUN4_9ACTN</name>
<proteinExistence type="predicted"/>
<comment type="caution">
    <text evidence="3">The sequence shown here is derived from an EMBL/GenBank/DDBJ whole genome shotgun (WGS) entry which is preliminary data.</text>
</comment>
<accession>A0ABT4SUN4</accession>
<evidence type="ECO:0000256" key="1">
    <source>
        <dbReference type="SAM" id="MobiDB-lite"/>
    </source>
</evidence>
<feature type="transmembrane region" description="Helical" evidence="2">
    <location>
        <begin position="19"/>
        <end position="39"/>
    </location>
</feature>
<dbReference type="SUPFAM" id="SSF103473">
    <property type="entry name" value="MFS general substrate transporter"/>
    <property type="match status" value="1"/>
</dbReference>
<dbReference type="EMBL" id="JAPNUD010000016">
    <property type="protein sequence ID" value="MDA0640770.1"/>
    <property type="molecule type" value="Genomic_DNA"/>
</dbReference>
<evidence type="ECO:0000313" key="3">
    <source>
        <dbReference type="EMBL" id="MDA0640770.1"/>
    </source>
</evidence>
<sequence>MIGILCSGRLVSRFGTRPVMGVGTVIVTSLAVIGVGLFLSSVPVVMAGLFAFGVGMGGGAASAAPWSCAPAPRQPGGHPRLHRLPGRPARPRLPRRSLGVAHRHARRARLRRLRRLPGSGGRHPRACRTSPTTTS</sequence>
<dbReference type="Gene3D" id="1.20.1250.20">
    <property type="entry name" value="MFS general substrate transporter like domains"/>
    <property type="match status" value="1"/>
</dbReference>
<dbReference type="InterPro" id="IPR036259">
    <property type="entry name" value="MFS_trans_sf"/>
</dbReference>
<protein>
    <recommendedName>
        <fullName evidence="5">Major facilitator superfamily (MFS) profile domain-containing protein</fullName>
    </recommendedName>
</protein>
<feature type="compositionally biased region" description="Basic residues" evidence="1">
    <location>
        <begin position="79"/>
        <end position="115"/>
    </location>
</feature>
<feature type="transmembrane region" description="Helical" evidence="2">
    <location>
        <begin position="45"/>
        <end position="64"/>
    </location>
</feature>
<keyword evidence="2" id="KW-0472">Membrane</keyword>
<feature type="compositionally biased region" description="Low complexity" evidence="1">
    <location>
        <begin position="69"/>
        <end position="78"/>
    </location>
</feature>
<gene>
    <name evidence="3" type="ORF">OUY24_09085</name>
</gene>
<feature type="region of interest" description="Disordered" evidence="1">
    <location>
        <begin position="69"/>
        <end position="135"/>
    </location>
</feature>
<organism evidence="3 4">
    <name type="scientific">Nonomuraea ferruginea</name>
    <dbReference type="NCBI Taxonomy" id="46174"/>
    <lineage>
        <taxon>Bacteria</taxon>
        <taxon>Bacillati</taxon>
        <taxon>Actinomycetota</taxon>
        <taxon>Actinomycetes</taxon>
        <taxon>Streptosporangiales</taxon>
        <taxon>Streptosporangiaceae</taxon>
        <taxon>Nonomuraea</taxon>
    </lineage>
</organism>
<evidence type="ECO:0000256" key="2">
    <source>
        <dbReference type="SAM" id="Phobius"/>
    </source>
</evidence>
<evidence type="ECO:0008006" key="5">
    <source>
        <dbReference type="Google" id="ProtNLM"/>
    </source>
</evidence>
<evidence type="ECO:0000313" key="4">
    <source>
        <dbReference type="Proteomes" id="UP001212498"/>
    </source>
</evidence>